<sequence>MDTNKGGYIVINIYDSANQLEKDLRSTQEYKDLKAAYDVVKADESAYQQFKEFQKAQIDFQNKQVQGNIQESDLNDIKELGEQVEKVEVIMNLMNKERALAQLIDEINQIMFKPVSELYQG</sequence>
<name>A0A0R2E4W8_9LACO</name>
<dbReference type="Gene3D" id="1.20.1500.10">
    <property type="entry name" value="YheA/YmcA-like"/>
    <property type="match status" value="1"/>
</dbReference>
<dbReference type="PATRIC" id="fig|1046596.6.peg.61"/>
<keyword evidence="3" id="KW-1185">Reference proteome</keyword>
<dbReference type="SUPFAM" id="SSF158622">
    <property type="entry name" value="YheA/YmcA-like"/>
    <property type="match status" value="1"/>
</dbReference>
<evidence type="ECO:0000313" key="3">
    <source>
        <dbReference type="Proteomes" id="UP000050898"/>
    </source>
</evidence>
<dbReference type="InterPro" id="IPR023378">
    <property type="entry name" value="YheA/YmcA-like_dom_sf"/>
</dbReference>
<comment type="caution">
    <text evidence="2">The sequence shown here is derived from an EMBL/GenBank/DDBJ whole genome shotgun (WGS) entry which is preliminary data.</text>
</comment>
<dbReference type="EMBL" id="AYYH01000001">
    <property type="protein sequence ID" value="KRN11529.1"/>
    <property type="molecule type" value="Genomic_DNA"/>
</dbReference>
<protein>
    <recommendedName>
        <fullName evidence="1">UPF0342 protein FD00_GL000060</fullName>
    </recommendedName>
</protein>
<reference evidence="2 3" key="1">
    <citation type="journal article" date="2015" name="Genome Announc.">
        <title>Expanding the biotechnology potential of lactobacilli through comparative genomics of 213 strains and associated genera.</title>
        <authorList>
            <person name="Sun Z."/>
            <person name="Harris H.M."/>
            <person name="McCann A."/>
            <person name="Guo C."/>
            <person name="Argimon S."/>
            <person name="Zhang W."/>
            <person name="Yang X."/>
            <person name="Jeffery I.B."/>
            <person name="Cooney J.C."/>
            <person name="Kagawa T.F."/>
            <person name="Liu W."/>
            <person name="Song Y."/>
            <person name="Salvetti E."/>
            <person name="Wrobel A."/>
            <person name="Rasinkangas P."/>
            <person name="Parkhill J."/>
            <person name="Rea M.C."/>
            <person name="O'Sullivan O."/>
            <person name="Ritari J."/>
            <person name="Douillard F.P."/>
            <person name="Paul Ross R."/>
            <person name="Yang R."/>
            <person name="Briner A.E."/>
            <person name="Felis G.E."/>
            <person name="de Vos W.M."/>
            <person name="Barrangou R."/>
            <person name="Klaenhammer T.R."/>
            <person name="Caufield P.W."/>
            <person name="Cui Y."/>
            <person name="Zhang H."/>
            <person name="O'Toole P.W."/>
        </authorList>
    </citation>
    <scope>NUCLEOTIDE SEQUENCE [LARGE SCALE GENOMIC DNA]</scope>
    <source>
        <strain evidence="2 3">DSM 20444</strain>
    </source>
</reference>
<gene>
    <name evidence="2" type="ORF">FD00_GL000060</name>
</gene>
<dbReference type="Proteomes" id="UP000050898">
    <property type="component" value="Unassembled WGS sequence"/>
</dbReference>
<dbReference type="AlphaFoldDB" id="A0A0R2E4W8"/>
<organism evidence="2 3">
    <name type="scientific">Liquorilactobacillus mali KCTC 3596 = DSM 20444</name>
    <dbReference type="NCBI Taxonomy" id="1046596"/>
    <lineage>
        <taxon>Bacteria</taxon>
        <taxon>Bacillati</taxon>
        <taxon>Bacillota</taxon>
        <taxon>Bacilli</taxon>
        <taxon>Lactobacillales</taxon>
        <taxon>Lactobacillaceae</taxon>
        <taxon>Liquorilactobacillus</taxon>
    </lineage>
</organism>
<dbReference type="HAMAP" id="MF_01526">
    <property type="entry name" value="UPF0342"/>
    <property type="match status" value="1"/>
</dbReference>
<accession>A0A0R2E4W8</accession>
<dbReference type="InterPro" id="IPR010368">
    <property type="entry name" value="Com_YlbF"/>
</dbReference>
<comment type="similarity">
    <text evidence="1">Belongs to the UPF0342 family.</text>
</comment>
<evidence type="ECO:0000256" key="1">
    <source>
        <dbReference type="HAMAP-Rule" id="MF_01526"/>
    </source>
</evidence>
<evidence type="ECO:0000313" key="2">
    <source>
        <dbReference type="EMBL" id="KRN11529.1"/>
    </source>
</evidence>
<proteinExistence type="inferred from homology"/>
<dbReference type="Pfam" id="PF06133">
    <property type="entry name" value="Com_YlbF"/>
    <property type="match status" value="1"/>
</dbReference>